<organism evidence="1">
    <name type="scientific">Manihot esculenta</name>
    <name type="common">Cassava</name>
    <name type="synonym">Jatropha manihot</name>
    <dbReference type="NCBI Taxonomy" id="3983"/>
    <lineage>
        <taxon>Eukaryota</taxon>
        <taxon>Viridiplantae</taxon>
        <taxon>Streptophyta</taxon>
        <taxon>Embryophyta</taxon>
        <taxon>Tracheophyta</taxon>
        <taxon>Spermatophyta</taxon>
        <taxon>Magnoliopsida</taxon>
        <taxon>eudicotyledons</taxon>
        <taxon>Gunneridae</taxon>
        <taxon>Pentapetalae</taxon>
        <taxon>rosids</taxon>
        <taxon>fabids</taxon>
        <taxon>Malpighiales</taxon>
        <taxon>Euphorbiaceae</taxon>
        <taxon>Crotonoideae</taxon>
        <taxon>Manihoteae</taxon>
        <taxon>Manihot</taxon>
    </lineage>
</organism>
<protein>
    <submittedName>
        <fullName evidence="1">Uncharacterized protein</fullName>
    </submittedName>
</protein>
<reference evidence="1" key="1">
    <citation type="submission" date="2016-02" db="EMBL/GenBank/DDBJ databases">
        <title>WGS assembly of Manihot esculenta.</title>
        <authorList>
            <person name="Bredeson J.V."/>
            <person name="Prochnik S.E."/>
            <person name="Lyons J.B."/>
            <person name="Schmutz J."/>
            <person name="Grimwood J."/>
            <person name="Vrebalov J."/>
            <person name="Bart R.S."/>
            <person name="Amuge T."/>
            <person name="Ferguson M.E."/>
            <person name="Green R."/>
            <person name="Putnam N."/>
            <person name="Stites J."/>
            <person name="Rounsley S."/>
            <person name="Rokhsar D.S."/>
        </authorList>
    </citation>
    <scope>NUCLEOTIDE SEQUENCE [LARGE SCALE GENOMIC DNA]</scope>
    <source>
        <tissue evidence="1">Leaf</tissue>
    </source>
</reference>
<dbReference type="STRING" id="3983.A0A2C9VUD5"/>
<sequence>MPHKILSHNNTMRNIVHPTPKKRNLTASQNGVASFTTTTNPTPKKLKRLPHVFDRVLELPFNSDAEVFVQETKECFRFLANGGDITTTDDFQVHVMEILPGVTKIVVRGAQSVDQSSVEDLNIDMWRYRLPKTTLPEDGYCEMYRRAVGCHGFENFEFGGCRSRA</sequence>
<name>A0A2C9VUD5_MANES</name>
<dbReference type="EMBL" id="CM004391">
    <property type="protein sequence ID" value="OAY49750.1"/>
    <property type="molecule type" value="Genomic_DNA"/>
</dbReference>
<proteinExistence type="predicted"/>
<dbReference type="PANTHER" id="PTHR33879:SF18">
    <property type="entry name" value="SHSP DOMAIN-CONTAINING PROTEIN"/>
    <property type="match status" value="1"/>
</dbReference>
<accession>A0A2C9VUD5</accession>
<evidence type="ECO:0000313" key="1">
    <source>
        <dbReference type="EMBL" id="OAY49750.1"/>
    </source>
</evidence>
<gene>
    <name evidence="1" type="ORF">MANES_05G080100</name>
</gene>
<dbReference type="AlphaFoldDB" id="A0A2C9VUD5"/>
<dbReference type="PANTHER" id="PTHR33879">
    <property type="entry name" value="17.6 KDA CLASS II HEAT SHOCK PROTEIN-RELATED"/>
    <property type="match status" value="1"/>
</dbReference>